<dbReference type="AlphaFoldDB" id="A0A2N3Y5P1"/>
<evidence type="ECO:0000256" key="1">
    <source>
        <dbReference type="SAM" id="Phobius"/>
    </source>
</evidence>
<name>A0A2N3Y5P1_SACSN</name>
<protein>
    <submittedName>
        <fullName evidence="2">Uncharacterized membrane protein YoaK (UPF0700 family)</fullName>
    </submittedName>
</protein>
<dbReference type="EMBL" id="PJNB01000001">
    <property type="protein sequence ID" value="PKW18237.1"/>
    <property type="molecule type" value="Genomic_DNA"/>
</dbReference>
<feature type="transmembrane region" description="Helical" evidence="1">
    <location>
        <begin position="155"/>
        <end position="173"/>
    </location>
</feature>
<keyword evidence="1" id="KW-0472">Membrane</keyword>
<feature type="transmembrane region" description="Helical" evidence="1">
    <location>
        <begin position="185"/>
        <end position="204"/>
    </location>
</feature>
<dbReference type="STRING" id="994479.GCA_000194155_06956"/>
<dbReference type="PANTHER" id="PTHR37314">
    <property type="entry name" value="SLR0142 PROTEIN"/>
    <property type="match status" value="1"/>
</dbReference>
<dbReference type="Proteomes" id="UP000233786">
    <property type="component" value="Unassembled WGS sequence"/>
</dbReference>
<organism evidence="2 3">
    <name type="scientific">Saccharopolyspora spinosa</name>
    <dbReference type="NCBI Taxonomy" id="60894"/>
    <lineage>
        <taxon>Bacteria</taxon>
        <taxon>Bacillati</taxon>
        <taxon>Actinomycetota</taxon>
        <taxon>Actinomycetes</taxon>
        <taxon>Pseudonocardiales</taxon>
        <taxon>Pseudonocardiaceae</taxon>
        <taxon>Saccharopolyspora</taxon>
    </lineage>
</organism>
<dbReference type="Pfam" id="PF06912">
    <property type="entry name" value="DUF1275"/>
    <property type="match status" value="1"/>
</dbReference>
<feature type="transmembrane region" description="Helical" evidence="1">
    <location>
        <begin position="47"/>
        <end position="73"/>
    </location>
</feature>
<dbReference type="InterPro" id="IPR010699">
    <property type="entry name" value="DUF1275"/>
</dbReference>
<comment type="caution">
    <text evidence="2">The sequence shown here is derived from an EMBL/GenBank/DDBJ whole genome shotgun (WGS) entry which is preliminary data.</text>
</comment>
<proteinExistence type="predicted"/>
<keyword evidence="1" id="KW-0812">Transmembrane</keyword>
<evidence type="ECO:0000313" key="3">
    <source>
        <dbReference type="Proteomes" id="UP000233786"/>
    </source>
</evidence>
<gene>
    <name evidence="2" type="ORF">A8926_6307</name>
</gene>
<sequence length="238" mass="23826">MSVARGADGFPPLGAMAVVLTFGTGAVDVASFTRLGEVFSSVMTGNLVLFGLAIARASAPLAVHTLVAFAGYVAGAAAGSRITGSPRPHGPLWPLRVTAVLLVEVVVLAGFAGGWVVTDARPGGAWQVGLLVLASVGMGLQSAAMGGLGRRTKLSTTYLTGTLTGVVAGLAAGDRPKVFDVRGTAILLAAAAGAASGGIVMLVVPWALPLLPLAALAVVIGTATFHHRAVRRSSRAQK</sequence>
<accession>A0A2N3Y5P1</accession>
<feature type="transmembrane region" description="Helical" evidence="1">
    <location>
        <begin position="93"/>
        <end position="116"/>
    </location>
</feature>
<feature type="transmembrane region" description="Helical" evidence="1">
    <location>
        <begin position="128"/>
        <end position="149"/>
    </location>
</feature>
<keyword evidence="3" id="KW-1185">Reference proteome</keyword>
<feature type="transmembrane region" description="Helical" evidence="1">
    <location>
        <begin position="210"/>
        <end position="230"/>
    </location>
</feature>
<feature type="transmembrane region" description="Helical" evidence="1">
    <location>
        <begin position="12"/>
        <end position="35"/>
    </location>
</feature>
<evidence type="ECO:0000313" key="2">
    <source>
        <dbReference type="EMBL" id="PKW18237.1"/>
    </source>
</evidence>
<keyword evidence="1" id="KW-1133">Transmembrane helix</keyword>
<dbReference type="PANTHER" id="PTHR37314:SF4">
    <property type="entry name" value="UPF0700 TRANSMEMBRANE PROTEIN YOAK"/>
    <property type="match status" value="1"/>
</dbReference>
<reference evidence="2" key="1">
    <citation type="submission" date="2017-12" db="EMBL/GenBank/DDBJ databases">
        <title>Sequencing the genomes of 1000 Actinobacteria strains.</title>
        <authorList>
            <person name="Klenk H.-P."/>
        </authorList>
    </citation>
    <scope>NUCLEOTIDE SEQUENCE [LARGE SCALE GENOMIC DNA]</scope>
    <source>
        <strain evidence="2">DSM 44228</strain>
    </source>
</reference>